<dbReference type="GO" id="GO:0005524">
    <property type="term" value="F:ATP binding"/>
    <property type="evidence" value="ECO:0007669"/>
    <property type="project" value="UniProtKB-KW"/>
</dbReference>
<evidence type="ECO:0000256" key="6">
    <source>
        <dbReference type="ARBA" id="ARBA00022840"/>
    </source>
</evidence>
<protein>
    <submittedName>
        <fullName evidence="7">Uncharacterized protein</fullName>
    </submittedName>
</protein>
<dbReference type="EMBL" id="JACXVP010000009">
    <property type="protein sequence ID" value="KAG5584627.1"/>
    <property type="molecule type" value="Genomic_DNA"/>
</dbReference>
<dbReference type="InterPro" id="IPR027417">
    <property type="entry name" value="P-loop_NTPase"/>
</dbReference>
<dbReference type="GO" id="GO:0005634">
    <property type="term" value="C:nucleus"/>
    <property type="evidence" value="ECO:0007669"/>
    <property type="project" value="TreeGrafter"/>
</dbReference>
<accession>A0A9J5X8N3</accession>
<evidence type="ECO:0000256" key="5">
    <source>
        <dbReference type="ARBA" id="ARBA00022777"/>
    </source>
</evidence>
<dbReference type="Proteomes" id="UP000824120">
    <property type="component" value="Chromosome 9"/>
</dbReference>
<dbReference type="GO" id="GO:0006364">
    <property type="term" value="P:rRNA processing"/>
    <property type="evidence" value="ECO:0007669"/>
    <property type="project" value="UniProtKB-KW"/>
</dbReference>
<organism evidence="7 8">
    <name type="scientific">Solanum commersonii</name>
    <name type="common">Commerson's wild potato</name>
    <name type="synonym">Commerson's nightshade</name>
    <dbReference type="NCBI Taxonomy" id="4109"/>
    <lineage>
        <taxon>Eukaryota</taxon>
        <taxon>Viridiplantae</taxon>
        <taxon>Streptophyta</taxon>
        <taxon>Embryophyta</taxon>
        <taxon>Tracheophyta</taxon>
        <taxon>Spermatophyta</taxon>
        <taxon>Magnoliopsida</taxon>
        <taxon>eudicotyledons</taxon>
        <taxon>Gunneridae</taxon>
        <taxon>Pentapetalae</taxon>
        <taxon>asterids</taxon>
        <taxon>lamiids</taxon>
        <taxon>Solanales</taxon>
        <taxon>Solanaceae</taxon>
        <taxon>Solanoideae</taxon>
        <taxon>Solaneae</taxon>
        <taxon>Solanum</taxon>
    </lineage>
</organism>
<dbReference type="GO" id="GO:0016887">
    <property type="term" value="F:ATP hydrolysis activity"/>
    <property type="evidence" value="ECO:0007669"/>
    <property type="project" value="InterPro"/>
</dbReference>
<evidence type="ECO:0000256" key="3">
    <source>
        <dbReference type="ARBA" id="ARBA00022679"/>
    </source>
</evidence>
<comment type="caution">
    <text evidence="7">The sequence shown here is derived from an EMBL/GenBank/DDBJ whole genome shotgun (WGS) entry which is preliminary data.</text>
</comment>
<dbReference type="OrthoDB" id="10251185at2759"/>
<dbReference type="PANTHER" id="PTHR12595">
    <property type="entry name" value="POS9-ACTIVATING FACTOR FAP7-RELATED"/>
    <property type="match status" value="1"/>
</dbReference>
<evidence type="ECO:0000313" key="7">
    <source>
        <dbReference type="EMBL" id="KAG5584627.1"/>
    </source>
</evidence>
<keyword evidence="1" id="KW-0690">Ribosome biogenesis</keyword>
<dbReference type="GO" id="GO:0005737">
    <property type="term" value="C:cytoplasm"/>
    <property type="evidence" value="ECO:0007669"/>
    <property type="project" value="TreeGrafter"/>
</dbReference>
<keyword evidence="8" id="KW-1185">Reference proteome</keyword>
<dbReference type="Gene3D" id="3.40.50.300">
    <property type="entry name" value="P-loop containing nucleotide triphosphate hydrolases"/>
    <property type="match status" value="1"/>
</dbReference>
<keyword evidence="6" id="KW-0067">ATP-binding</keyword>
<dbReference type="InterPro" id="IPR020618">
    <property type="entry name" value="Adenyl_kinase_AK6"/>
</dbReference>
<dbReference type="PANTHER" id="PTHR12595:SF20">
    <property type="entry name" value="ADENYLATE KINASE ISOENZYME 6 HOMOLOG"/>
    <property type="match status" value="1"/>
</dbReference>
<keyword evidence="2" id="KW-0698">rRNA processing</keyword>
<keyword evidence="5" id="KW-0418">Kinase</keyword>
<dbReference type="GO" id="GO:0004017">
    <property type="term" value="F:AMP kinase activity"/>
    <property type="evidence" value="ECO:0007669"/>
    <property type="project" value="InterPro"/>
</dbReference>
<name>A0A9J5X8N3_SOLCO</name>
<evidence type="ECO:0000256" key="2">
    <source>
        <dbReference type="ARBA" id="ARBA00022552"/>
    </source>
</evidence>
<proteinExistence type="predicted"/>
<keyword evidence="3" id="KW-0808">Transferase</keyword>
<dbReference type="AlphaFoldDB" id="A0A9J5X8N3"/>
<evidence type="ECO:0000313" key="8">
    <source>
        <dbReference type="Proteomes" id="UP000824120"/>
    </source>
</evidence>
<keyword evidence="4" id="KW-0547">Nucleotide-binding</keyword>
<reference evidence="7 8" key="1">
    <citation type="submission" date="2020-09" db="EMBL/GenBank/DDBJ databases">
        <title>De no assembly of potato wild relative species, Solanum commersonii.</title>
        <authorList>
            <person name="Cho K."/>
        </authorList>
    </citation>
    <scope>NUCLEOTIDE SEQUENCE [LARGE SCALE GENOMIC DNA]</scope>
    <source>
        <strain evidence="7">LZ3.2</strain>
        <tissue evidence="7">Leaf</tissue>
    </source>
</reference>
<sequence length="172" mass="19602">MHYTINIPIPKLTPPPVFSSSSLQIQRANHANNHLTSPFPPFQGFPNLFHRLSLGILLAGVHSNQLGWWEFFVVKLILSSSRSRCSEKGNISPLFRAQKTTTGASLVVVTELLHINVGDFANEENLTNGWDDTFDCYYINEDLFCSSFELLWSLIQKMLLMIVKKVLDFMER</sequence>
<evidence type="ECO:0000256" key="1">
    <source>
        <dbReference type="ARBA" id="ARBA00022517"/>
    </source>
</evidence>
<evidence type="ECO:0000256" key="4">
    <source>
        <dbReference type="ARBA" id="ARBA00022741"/>
    </source>
</evidence>
<gene>
    <name evidence="7" type="ORF">H5410_045061</name>
</gene>